<dbReference type="Proteomes" id="UP000520814">
    <property type="component" value="Unassembled WGS sequence"/>
</dbReference>
<comment type="caution">
    <text evidence="9">The sequence shown here is derived from an EMBL/GenBank/DDBJ whole genome shotgun (WGS) entry which is preliminary data.</text>
</comment>
<dbReference type="AlphaFoldDB" id="A0A7W9SSY0"/>
<dbReference type="InterPro" id="IPR001261">
    <property type="entry name" value="ArgE/DapE_CS"/>
</dbReference>
<keyword evidence="7" id="KW-0224">Dipeptidase</keyword>
<keyword evidence="4" id="KW-0479">Metal-binding</keyword>
<evidence type="ECO:0000256" key="5">
    <source>
        <dbReference type="ARBA" id="ARBA00022801"/>
    </source>
</evidence>
<dbReference type="GO" id="GO:0016805">
    <property type="term" value="F:dipeptidase activity"/>
    <property type="evidence" value="ECO:0007669"/>
    <property type="project" value="UniProtKB-KW"/>
</dbReference>
<dbReference type="Gene3D" id="3.40.630.10">
    <property type="entry name" value="Zn peptidases"/>
    <property type="match status" value="1"/>
</dbReference>
<protein>
    <submittedName>
        <fullName evidence="9">Succinyl-diaminopimelate desuccinylase</fullName>
        <ecNumber evidence="9">3.5.1.18</ecNumber>
    </submittedName>
</protein>
<dbReference type="SUPFAM" id="SSF53187">
    <property type="entry name" value="Zn-dependent exopeptidases"/>
    <property type="match status" value="1"/>
</dbReference>
<dbReference type="GO" id="GO:0008237">
    <property type="term" value="F:metallopeptidase activity"/>
    <property type="evidence" value="ECO:0007669"/>
    <property type="project" value="UniProtKB-KW"/>
</dbReference>
<keyword evidence="3" id="KW-0645">Protease</keyword>
<dbReference type="RefSeq" id="WP_184201039.1">
    <property type="nucleotide sequence ID" value="NZ_JACHGW010000004.1"/>
</dbReference>
<keyword evidence="5 9" id="KW-0378">Hydrolase</keyword>
<evidence type="ECO:0000256" key="6">
    <source>
        <dbReference type="ARBA" id="ARBA00022833"/>
    </source>
</evidence>
<dbReference type="GO" id="GO:0008777">
    <property type="term" value="F:acetylornithine deacetylase activity"/>
    <property type="evidence" value="ECO:0007669"/>
    <property type="project" value="TreeGrafter"/>
</dbReference>
<organism evidence="9 10">
    <name type="scientific">Armatimonas rosea</name>
    <dbReference type="NCBI Taxonomy" id="685828"/>
    <lineage>
        <taxon>Bacteria</taxon>
        <taxon>Bacillati</taxon>
        <taxon>Armatimonadota</taxon>
        <taxon>Armatimonadia</taxon>
        <taxon>Armatimonadales</taxon>
        <taxon>Armatimonadaceae</taxon>
        <taxon>Armatimonas</taxon>
    </lineage>
</organism>
<dbReference type="EMBL" id="JACHGW010000004">
    <property type="protein sequence ID" value="MBB6052282.1"/>
    <property type="molecule type" value="Genomic_DNA"/>
</dbReference>
<comment type="similarity">
    <text evidence="2">Belongs to the peptidase M20A family.</text>
</comment>
<evidence type="ECO:0000256" key="2">
    <source>
        <dbReference type="ARBA" id="ARBA00006247"/>
    </source>
</evidence>
<dbReference type="NCBIfam" id="TIGR01887">
    <property type="entry name" value="dipeptidaselike"/>
    <property type="match status" value="1"/>
</dbReference>
<evidence type="ECO:0000256" key="1">
    <source>
        <dbReference type="ARBA" id="ARBA00001947"/>
    </source>
</evidence>
<evidence type="ECO:0000256" key="4">
    <source>
        <dbReference type="ARBA" id="ARBA00022723"/>
    </source>
</evidence>
<evidence type="ECO:0000256" key="3">
    <source>
        <dbReference type="ARBA" id="ARBA00022670"/>
    </source>
</evidence>
<dbReference type="InterPro" id="IPR010964">
    <property type="entry name" value="M20A_pepV-rel"/>
</dbReference>
<dbReference type="PANTHER" id="PTHR43808">
    <property type="entry name" value="ACETYLORNITHINE DEACETYLASE"/>
    <property type="match status" value="1"/>
</dbReference>
<name>A0A7W9SSY0_ARMRO</name>
<dbReference type="GO" id="GO:0006508">
    <property type="term" value="P:proteolysis"/>
    <property type="evidence" value="ECO:0007669"/>
    <property type="project" value="UniProtKB-KW"/>
</dbReference>
<dbReference type="GO" id="GO:0008270">
    <property type="term" value="F:zinc ion binding"/>
    <property type="evidence" value="ECO:0007669"/>
    <property type="project" value="InterPro"/>
</dbReference>
<dbReference type="InterPro" id="IPR050072">
    <property type="entry name" value="Peptidase_M20A"/>
</dbReference>
<dbReference type="EC" id="3.5.1.18" evidence="9"/>
<dbReference type="SUPFAM" id="SSF55031">
    <property type="entry name" value="Bacterial exopeptidase dimerisation domain"/>
    <property type="match status" value="1"/>
</dbReference>
<evidence type="ECO:0000256" key="8">
    <source>
        <dbReference type="ARBA" id="ARBA00023049"/>
    </source>
</evidence>
<accession>A0A7W9SSY0</accession>
<proteinExistence type="inferred from homology"/>
<evidence type="ECO:0000313" key="9">
    <source>
        <dbReference type="EMBL" id="MBB6052282.1"/>
    </source>
</evidence>
<comment type="cofactor">
    <cofactor evidence="1">
        <name>Zn(2+)</name>
        <dbReference type="ChEBI" id="CHEBI:29105"/>
    </cofactor>
</comment>
<sequence>MRATFEAWVDSHQDQIIAETQKILRIPSVNEPESVGEGAPFGKPCADALEHTLALCAALGMRTENFGGYAGHAEFGPEDAPEMVAMLGHLDVVPVGSEWTKEPFGAEIEGDWLFARGASDDKGPTYAALFGAKAVLDSGLPLTRRVRLIFGCDEESGWECMRHYFEVAQQPKPDLAFTPDAGFPLYYAEKGSFTLTATKPIGESLVATFSSGLRPNMVPDEAEVVLIGAPDRLAYIAKTLKRKRTFKVTDEGDKALRIWAKGKASHGASPQKGINAAQKLAEALFDLFPEPWLSELVERCACDGSGIGIAGKDEITGPLTCNVGIVTVLDGTLSMTFNVRYPATWDESVLERAQASLTSDGWTITELHHTAPLYVPQDAEPVRTLLKVYRDHTGDRSKPLTMGGRTYATTVAPNGVAFGAGMKGDPEVAHRPDEKFSITRLLFCAKLYADALYQLANC</sequence>
<dbReference type="PANTHER" id="PTHR43808:SF31">
    <property type="entry name" value="N-ACETYL-L-CITRULLINE DEACETYLASE"/>
    <property type="match status" value="1"/>
</dbReference>
<dbReference type="GO" id="GO:0006526">
    <property type="term" value="P:L-arginine biosynthetic process"/>
    <property type="evidence" value="ECO:0007669"/>
    <property type="project" value="TreeGrafter"/>
</dbReference>
<dbReference type="GO" id="GO:0009014">
    <property type="term" value="F:succinyl-diaminopimelate desuccinylase activity"/>
    <property type="evidence" value="ECO:0007669"/>
    <property type="project" value="UniProtKB-EC"/>
</dbReference>
<dbReference type="Pfam" id="PF01546">
    <property type="entry name" value="Peptidase_M20"/>
    <property type="match status" value="1"/>
</dbReference>
<keyword evidence="6" id="KW-0862">Zinc</keyword>
<evidence type="ECO:0000313" key="10">
    <source>
        <dbReference type="Proteomes" id="UP000520814"/>
    </source>
</evidence>
<dbReference type="PROSITE" id="PS00758">
    <property type="entry name" value="ARGE_DAPE_CPG2_1"/>
    <property type="match status" value="1"/>
</dbReference>
<dbReference type="Gene3D" id="3.30.70.360">
    <property type="match status" value="2"/>
</dbReference>
<keyword evidence="10" id="KW-1185">Reference proteome</keyword>
<dbReference type="InterPro" id="IPR002933">
    <property type="entry name" value="Peptidase_M20"/>
</dbReference>
<reference evidence="9 10" key="1">
    <citation type="submission" date="2020-08" db="EMBL/GenBank/DDBJ databases">
        <title>Genomic Encyclopedia of Type Strains, Phase IV (KMG-IV): sequencing the most valuable type-strain genomes for metagenomic binning, comparative biology and taxonomic classification.</title>
        <authorList>
            <person name="Goeker M."/>
        </authorList>
    </citation>
    <scope>NUCLEOTIDE SEQUENCE [LARGE SCALE GENOMIC DNA]</scope>
    <source>
        <strain evidence="9 10">DSM 23562</strain>
    </source>
</reference>
<evidence type="ECO:0000256" key="7">
    <source>
        <dbReference type="ARBA" id="ARBA00022997"/>
    </source>
</evidence>
<keyword evidence="8" id="KW-0482">Metalloprotease</keyword>
<dbReference type="InterPro" id="IPR036264">
    <property type="entry name" value="Bact_exopeptidase_dim_dom"/>
</dbReference>
<gene>
    <name evidence="9" type="ORF">HNQ39_004103</name>
</gene>